<dbReference type="Proteomes" id="UP000692954">
    <property type="component" value="Unassembled WGS sequence"/>
</dbReference>
<evidence type="ECO:0000256" key="1">
    <source>
        <dbReference type="ARBA" id="ARBA00004218"/>
    </source>
</evidence>
<dbReference type="PANTHER" id="PTHR46511">
    <property type="entry name" value="MORN REPEAT-CONTAINING PROTEIN 3"/>
    <property type="match status" value="1"/>
</dbReference>
<dbReference type="PROSITE" id="PS50011">
    <property type="entry name" value="PROTEIN_KINASE_DOM"/>
    <property type="match status" value="1"/>
</dbReference>
<protein>
    <recommendedName>
        <fullName evidence="4">MORN repeat-containing protein 3</fullName>
    </recommendedName>
</protein>
<dbReference type="GO" id="GO:0005524">
    <property type="term" value="F:ATP binding"/>
    <property type="evidence" value="ECO:0007669"/>
    <property type="project" value="InterPro"/>
</dbReference>
<dbReference type="InterPro" id="IPR052472">
    <property type="entry name" value="MORN3"/>
</dbReference>
<keyword evidence="2" id="KW-0677">Repeat</keyword>
<comment type="subcellular location">
    <subcellularLocation>
        <location evidence="1">Cytoplasmic vesicle</location>
        <location evidence="1">Secretory vesicle</location>
        <location evidence="1">Acrosome</location>
    </subcellularLocation>
</comment>
<accession>A0A8S1PC76</accession>
<reference evidence="7" key="1">
    <citation type="submission" date="2021-01" db="EMBL/GenBank/DDBJ databases">
        <authorList>
            <consortium name="Genoscope - CEA"/>
            <person name="William W."/>
        </authorList>
    </citation>
    <scope>NUCLEOTIDE SEQUENCE</scope>
</reference>
<dbReference type="GO" id="GO:0001669">
    <property type="term" value="C:acrosomal vesicle"/>
    <property type="evidence" value="ECO:0007669"/>
    <property type="project" value="UniProtKB-SubCell"/>
</dbReference>
<evidence type="ECO:0000256" key="5">
    <source>
        <dbReference type="ARBA" id="ARBA00045851"/>
    </source>
</evidence>
<dbReference type="SMART" id="SM00698">
    <property type="entry name" value="MORN"/>
    <property type="match status" value="2"/>
</dbReference>
<comment type="caution">
    <text evidence="7">The sequence shown here is derived from an EMBL/GenBank/DDBJ whole genome shotgun (WGS) entry which is preliminary data.</text>
</comment>
<organism evidence="7 8">
    <name type="scientific">Paramecium sonneborni</name>
    <dbReference type="NCBI Taxonomy" id="65129"/>
    <lineage>
        <taxon>Eukaryota</taxon>
        <taxon>Sar</taxon>
        <taxon>Alveolata</taxon>
        <taxon>Ciliophora</taxon>
        <taxon>Intramacronucleata</taxon>
        <taxon>Oligohymenophorea</taxon>
        <taxon>Peniculida</taxon>
        <taxon>Parameciidae</taxon>
        <taxon>Paramecium</taxon>
    </lineage>
</organism>
<dbReference type="InterPro" id="IPR003409">
    <property type="entry name" value="MORN"/>
</dbReference>
<gene>
    <name evidence="7" type="ORF">PSON_ATCC_30995.1.T0740206</name>
</gene>
<keyword evidence="3" id="KW-0968">Cytoplasmic vesicle</keyword>
<dbReference type="SMART" id="SM00220">
    <property type="entry name" value="S_TKc"/>
    <property type="match status" value="1"/>
</dbReference>
<evidence type="ECO:0000259" key="6">
    <source>
        <dbReference type="PROSITE" id="PS50011"/>
    </source>
</evidence>
<sequence>MFFSNRKCHPILFKRTLNKNIQQLLMQIEFREYQKKYFPLKSNDLSKKYPNIKSSRDGNLIKTIYFQLKSNWNIWKQNFQLEIQYQVSLNHQFPKHILQIIDWSAEIQSVSVYVYITYNCKTNANSLNSFLQTSIISEQQKLQIAEQIIEIASILELSEIQHRNIKLNNFILIDNQTYLTDFGSARTHYNHYTKQCSNSEERQKQNETLFYNSPEIIEIINQDNIDFQESEWAQIFGNDQYKKVILKRNDNWSISIILLQLLAFQTQIPDDIKQFYGYDIAKFDQDIKKQANNPQFRIITEIIKKLSFGKMSAINCLEELKKQIPQRGLEDNQQKQNFKEDQNFINIQLKKYVQINTKVDYQYLSSAQIKQLQQINDQKSQKTVSTQQKQNNNNIEKYEIKNQNNQLHEQINDSKSHFSDENSFQIFSPKNNEEEQFGKANLKQLCDYESASFEEQKLMKIKHIQVNSFNNNEQILLLTQIHDDNLINNQNKDKKPKINDYNQQTISQLQVLNDDKNVTQKKEPIQTISSLLQKSQRNYVLNQIVDKQIRQGIILESKQQFEIPIQQPQLFNNLKDEQQFQNNDPKLNLNIQYDNQQTIININPEIDQSQVIKKIVPNNQVEILPNSQNAFQIEISPFSPSTQIIKRHNSISTNQIQQQKNQQELTQVFQSNLILYPQEFQFQTQKSQEQFTQSIIDFNKDPQFLSLNQIQQQEQQCNSSSKLQIEDSETNQNFQVNNKELIQLNESQHIAVINDETHNQNFQENNQYQNDLKIIKVDDQIINNQAKKIESTEFEKQNIQQGQSVNDQIQIIQIEEMQINESNFIENQEVSQEQQQQQALSIVKDSSCNLDDIFSNNSRKLEDQKTDTLLKIEQLKMLNSQQLFKYQEFLLKIKENKQADEDEINKQLKTIDQISKLKEKLNYTREQEIIYLNEDELNQMNEQQLDQYLIGLQNLLENNDQTQKDNYPSQRDIIIWVQNALKIKKAIVKQQDGQYKQINFVYEKFQNLLAKPKSENFLTKFEFEDLSYPEQIQYCNIIKQLINLELKIQKGYLTQQFQQQQILIDNFQKQQDMILTKSLINFNGLELSKQFDNNEKNNQKQFVNPIRQSSITDEIVPFLIHDFESQSQQYQINKQNSPPPNSRIQYNDKYNFKIQIENLKDFEIWSINPKIKKFQKWKIYSQPNIEIPIDLRVYGEFQQNRKKIENIQFEYGGFTLNNQAHGFGIMMKKPKGAIYEGIFNKGQFIYGIVLELNNESRIQKYIGYYNIDHSIKHGQCKLIWYDEIKNRQFEIYEEHIGWIIFGLLHGEGKRWNTKERWFYIGEWKQSKRCGQGKYFVQNQNDEFILKYSGTFFNNKYHGKGQFYHTQLIFEEGEYLNGKKVGPHLLYKDNILQKTINY</sequence>
<dbReference type="InterPro" id="IPR000719">
    <property type="entry name" value="Prot_kinase_dom"/>
</dbReference>
<name>A0A8S1PC76_9CILI</name>
<proteinExistence type="predicted"/>
<comment type="function">
    <text evidence="5">Assembles a suppression complex (suppresome) by tethering SIRT1 and MDM2 to regulate composite modifications of p53/TP53. Confers both deacetylation-mediated functional inactivation, by SIRT1, and ubiquitination-dependent degradation, by MDM2, of p53/TP53, promoting a proliferative and cell survival behaviors. May play a role in the regulation of spermatogenesis.</text>
</comment>
<dbReference type="OrthoDB" id="304055at2759"/>
<evidence type="ECO:0000313" key="8">
    <source>
        <dbReference type="Proteomes" id="UP000692954"/>
    </source>
</evidence>
<feature type="domain" description="Protein kinase" evidence="6">
    <location>
        <begin position="1"/>
        <end position="345"/>
    </location>
</feature>
<dbReference type="EMBL" id="CAJJDN010000074">
    <property type="protein sequence ID" value="CAD8100770.1"/>
    <property type="molecule type" value="Genomic_DNA"/>
</dbReference>
<keyword evidence="8" id="KW-1185">Reference proteome</keyword>
<evidence type="ECO:0000256" key="4">
    <source>
        <dbReference type="ARBA" id="ARBA00039854"/>
    </source>
</evidence>
<evidence type="ECO:0000256" key="2">
    <source>
        <dbReference type="ARBA" id="ARBA00022737"/>
    </source>
</evidence>
<evidence type="ECO:0000313" key="7">
    <source>
        <dbReference type="EMBL" id="CAD8100770.1"/>
    </source>
</evidence>
<dbReference type="GO" id="GO:0004672">
    <property type="term" value="F:protein kinase activity"/>
    <property type="evidence" value="ECO:0007669"/>
    <property type="project" value="InterPro"/>
</dbReference>
<dbReference type="PANTHER" id="PTHR46511:SF1">
    <property type="entry name" value="MORN REPEAT-CONTAINING PROTEIN 3"/>
    <property type="match status" value="1"/>
</dbReference>
<evidence type="ECO:0000256" key="3">
    <source>
        <dbReference type="ARBA" id="ARBA00023329"/>
    </source>
</evidence>